<evidence type="ECO:0000256" key="2">
    <source>
        <dbReference type="ARBA" id="ARBA00023043"/>
    </source>
</evidence>
<feature type="repeat" description="ANK" evidence="3">
    <location>
        <begin position="126"/>
        <end position="161"/>
    </location>
</feature>
<gene>
    <name evidence="4" type="ORF">LPB072_11050</name>
    <name evidence="5" type="ORF">LPB72_09665</name>
</gene>
<dbReference type="PRINTS" id="PR01415">
    <property type="entry name" value="ANKYRIN"/>
</dbReference>
<dbReference type="PANTHER" id="PTHR24171:SF8">
    <property type="entry name" value="BRCA1-ASSOCIATED RING DOMAIN PROTEIN 1"/>
    <property type="match status" value="1"/>
</dbReference>
<reference evidence="5 6" key="1">
    <citation type="submission" date="2016-02" db="EMBL/GenBank/DDBJ databases">
        <title>Draft genome sequence of Hydrogenophaga sp. LPB0072.</title>
        <authorList>
            <person name="Shin S.-K."/>
            <person name="Yi H."/>
        </authorList>
    </citation>
    <scope>NUCLEOTIDE SEQUENCE [LARGE SCALE GENOMIC DNA]</scope>
    <source>
        <strain evidence="5 6">LPB0072</strain>
    </source>
</reference>
<keyword evidence="1" id="KW-0677">Repeat</keyword>
<dbReference type="PANTHER" id="PTHR24171">
    <property type="entry name" value="ANKYRIN REPEAT DOMAIN-CONTAINING PROTEIN 39-RELATED"/>
    <property type="match status" value="1"/>
</dbReference>
<evidence type="ECO:0000313" key="5">
    <source>
        <dbReference type="EMBL" id="OAD41592.1"/>
    </source>
</evidence>
<evidence type="ECO:0000256" key="3">
    <source>
        <dbReference type="PROSITE-ProRule" id="PRU00023"/>
    </source>
</evidence>
<dbReference type="Proteomes" id="UP000185680">
    <property type="component" value="Chromosome"/>
</dbReference>
<dbReference type="Gene3D" id="1.25.40.20">
    <property type="entry name" value="Ankyrin repeat-containing domain"/>
    <property type="match status" value="2"/>
</dbReference>
<dbReference type="KEGG" id="hyl:LPB072_11050"/>
<dbReference type="STRING" id="1763535.LPB072_11050"/>
<evidence type="ECO:0000256" key="1">
    <source>
        <dbReference type="ARBA" id="ARBA00022737"/>
    </source>
</evidence>
<dbReference type="Proteomes" id="UP000185657">
    <property type="component" value="Unassembled WGS sequence"/>
</dbReference>
<evidence type="ECO:0000313" key="7">
    <source>
        <dbReference type="Proteomes" id="UP000185680"/>
    </source>
</evidence>
<dbReference type="Pfam" id="PF12796">
    <property type="entry name" value="Ank_2"/>
    <property type="match status" value="1"/>
</dbReference>
<dbReference type="Pfam" id="PF13857">
    <property type="entry name" value="Ank_5"/>
    <property type="match status" value="1"/>
</dbReference>
<dbReference type="AlphaFoldDB" id="A0A167HQC1"/>
<dbReference type="EMBL" id="CP017476">
    <property type="protein sequence ID" value="AOW13311.1"/>
    <property type="molecule type" value="Genomic_DNA"/>
</dbReference>
<keyword evidence="6" id="KW-1185">Reference proteome</keyword>
<dbReference type="SUPFAM" id="SSF48403">
    <property type="entry name" value="Ankyrin repeat"/>
    <property type="match status" value="1"/>
</dbReference>
<feature type="repeat" description="ANK" evidence="3">
    <location>
        <begin position="96"/>
        <end position="124"/>
    </location>
</feature>
<name>A0A167HQC1_9BURK</name>
<evidence type="ECO:0000313" key="4">
    <source>
        <dbReference type="EMBL" id="AOW13311.1"/>
    </source>
</evidence>
<proteinExistence type="predicted"/>
<sequence>MALKGIRSGVVAGLLAALALTWPFSGFAETREELFRAAAVDNEASVVTMVLKGLNVGAKDEAGQTALLIAAQEGSLNVARFLLKQPSVKVEARNDKGESPLMMAAIKGHLELARELIKYKAEVNKPGWTPLHYACANTEPESRDMVALLLEHHAYIDAESPNRTTPLMMAARYGHANAVRLLLEEGADPGLRNEQGLTAVDFARSAGRSDQADLIASFVRGKSGSGRW</sequence>
<dbReference type="InterPro" id="IPR036770">
    <property type="entry name" value="Ankyrin_rpt-contain_sf"/>
</dbReference>
<dbReference type="PROSITE" id="PS50088">
    <property type="entry name" value="ANK_REPEAT"/>
    <property type="match status" value="3"/>
</dbReference>
<dbReference type="SMART" id="SM00248">
    <property type="entry name" value="ANK"/>
    <property type="match status" value="4"/>
</dbReference>
<dbReference type="InterPro" id="IPR002110">
    <property type="entry name" value="Ankyrin_rpt"/>
</dbReference>
<dbReference type="OrthoDB" id="198309at2"/>
<dbReference type="EMBL" id="LVWD01000013">
    <property type="protein sequence ID" value="OAD41592.1"/>
    <property type="molecule type" value="Genomic_DNA"/>
</dbReference>
<reference evidence="4 7" key="2">
    <citation type="submission" date="2016-10" db="EMBL/GenBank/DDBJ databases">
        <title>Hydorgenophaga sp. LPB0072 isolated from gastropod.</title>
        <authorList>
            <person name="Kim E."/>
            <person name="Yi H."/>
        </authorList>
    </citation>
    <scope>NUCLEOTIDE SEQUENCE [LARGE SCALE GENOMIC DNA]</scope>
    <source>
        <strain evidence="4 7">LPB0072</strain>
    </source>
</reference>
<evidence type="ECO:0000313" key="6">
    <source>
        <dbReference type="Proteomes" id="UP000185657"/>
    </source>
</evidence>
<protein>
    <submittedName>
        <fullName evidence="4">Uncharacterized protein</fullName>
    </submittedName>
</protein>
<organism evidence="4 7">
    <name type="scientific">Hydrogenophaga crassostreae</name>
    <dbReference type="NCBI Taxonomy" id="1763535"/>
    <lineage>
        <taxon>Bacteria</taxon>
        <taxon>Pseudomonadati</taxon>
        <taxon>Pseudomonadota</taxon>
        <taxon>Betaproteobacteria</taxon>
        <taxon>Burkholderiales</taxon>
        <taxon>Comamonadaceae</taxon>
        <taxon>Hydrogenophaga</taxon>
    </lineage>
</organism>
<dbReference type="RefSeq" id="WP_066089495.1">
    <property type="nucleotide sequence ID" value="NZ_CP017476.1"/>
</dbReference>
<feature type="repeat" description="ANK" evidence="3">
    <location>
        <begin position="162"/>
        <end position="194"/>
    </location>
</feature>
<accession>A0A167HQC1</accession>
<keyword evidence="2 3" id="KW-0040">ANK repeat</keyword>
<dbReference type="PROSITE" id="PS50297">
    <property type="entry name" value="ANK_REP_REGION"/>
    <property type="match status" value="3"/>
</dbReference>